<dbReference type="SUPFAM" id="SSF54928">
    <property type="entry name" value="RNA-binding domain, RBD"/>
    <property type="match status" value="1"/>
</dbReference>
<dbReference type="Pfam" id="PF00076">
    <property type="entry name" value="RRM_1"/>
    <property type="match status" value="1"/>
</dbReference>
<evidence type="ECO:0000256" key="4">
    <source>
        <dbReference type="SAM" id="MobiDB-lite"/>
    </source>
</evidence>
<feature type="domain" description="RRM" evidence="5">
    <location>
        <begin position="195"/>
        <end position="273"/>
    </location>
</feature>
<evidence type="ECO:0000259" key="5">
    <source>
        <dbReference type="PROSITE" id="PS50102"/>
    </source>
</evidence>
<gene>
    <name evidence="6" type="primary">celf5</name>
    <name evidence="6" type="ORF">g.67098</name>
</gene>
<accession>A0A2S2NJS1</accession>
<dbReference type="GO" id="GO:0010629">
    <property type="term" value="P:negative regulation of gene expression"/>
    <property type="evidence" value="ECO:0007669"/>
    <property type="project" value="UniProtKB-ARBA"/>
</dbReference>
<dbReference type="GO" id="GO:0009967">
    <property type="term" value="P:positive regulation of signal transduction"/>
    <property type="evidence" value="ECO:0007669"/>
    <property type="project" value="UniProtKB-ARBA"/>
</dbReference>
<feature type="compositionally biased region" description="Polar residues" evidence="4">
    <location>
        <begin position="91"/>
        <end position="114"/>
    </location>
</feature>
<sequence length="283" mass="31829">MHNLAHNVPVLNSPSSFVYNQFGTYGTTYNQVCQSSLIATVQPPPSVSTYINSMVTAQTITTPVVSSINTQIVDSRNVLSNIPSPTIPMFSINSRPNTSTREQHSNTRTTNPILFNNSSMQQQSFSTHHAILAESLQLSIPAHQNRIISSNRDPTTFNNVSTLHRIVPYQAVFNQFSTGMPNTSRHNITFGPEGSNLFIYHLPQEFSDNELTHMFMPFGQVLSSKVYIDRETNQSKCFGFVSFDNPTSAQTAIQVMNGFQICQKRLKVQLKRPKEKNNSRIYF</sequence>
<protein>
    <submittedName>
        <fullName evidence="6">CUGBP Elav-like family member 5</fullName>
    </submittedName>
</protein>
<keyword evidence="2 3" id="KW-0694">RNA-binding</keyword>
<dbReference type="InterPro" id="IPR000504">
    <property type="entry name" value="RRM_dom"/>
</dbReference>
<evidence type="ECO:0000256" key="1">
    <source>
        <dbReference type="ARBA" id="ARBA00022737"/>
    </source>
</evidence>
<dbReference type="GO" id="GO:0003729">
    <property type="term" value="F:mRNA binding"/>
    <property type="evidence" value="ECO:0007669"/>
    <property type="project" value="TreeGrafter"/>
</dbReference>
<proteinExistence type="predicted"/>
<evidence type="ECO:0000313" key="6">
    <source>
        <dbReference type="EMBL" id="MBY17419.1"/>
    </source>
</evidence>
<dbReference type="GO" id="GO:0005737">
    <property type="term" value="C:cytoplasm"/>
    <property type="evidence" value="ECO:0007669"/>
    <property type="project" value="UniProtKB-ARBA"/>
</dbReference>
<name>A0A2S2NJS1_SCHGA</name>
<dbReference type="InterPro" id="IPR050502">
    <property type="entry name" value="Euk_RNA-bind_prot"/>
</dbReference>
<dbReference type="InterPro" id="IPR012677">
    <property type="entry name" value="Nucleotide-bd_a/b_plait_sf"/>
</dbReference>
<dbReference type="InterPro" id="IPR035979">
    <property type="entry name" value="RBD_domain_sf"/>
</dbReference>
<dbReference type="PROSITE" id="PS50102">
    <property type="entry name" value="RRM"/>
    <property type="match status" value="1"/>
</dbReference>
<organism evidence="6">
    <name type="scientific">Schizaphis graminum</name>
    <name type="common">Green bug aphid</name>
    <dbReference type="NCBI Taxonomy" id="13262"/>
    <lineage>
        <taxon>Eukaryota</taxon>
        <taxon>Metazoa</taxon>
        <taxon>Ecdysozoa</taxon>
        <taxon>Arthropoda</taxon>
        <taxon>Hexapoda</taxon>
        <taxon>Insecta</taxon>
        <taxon>Pterygota</taxon>
        <taxon>Neoptera</taxon>
        <taxon>Paraneoptera</taxon>
        <taxon>Hemiptera</taxon>
        <taxon>Sternorrhyncha</taxon>
        <taxon>Aphidomorpha</taxon>
        <taxon>Aphidoidea</taxon>
        <taxon>Aphididae</taxon>
        <taxon>Aphidini</taxon>
        <taxon>Schizaphis</taxon>
    </lineage>
</organism>
<dbReference type="PANTHER" id="PTHR48025">
    <property type="entry name" value="OS02G0815200 PROTEIN"/>
    <property type="match status" value="1"/>
</dbReference>
<reference evidence="6" key="1">
    <citation type="submission" date="2018-04" db="EMBL/GenBank/DDBJ databases">
        <title>Transcriptome of Schizaphis graminum biotype I.</title>
        <authorList>
            <person name="Scully E.D."/>
            <person name="Geib S.M."/>
            <person name="Palmer N.A."/>
            <person name="Koch K."/>
            <person name="Bradshaw J."/>
            <person name="Heng-Moss T."/>
            <person name="Sarath G."/>
        </authorList>
    </citation>
    <scope>NUCLEOTIDE SEQUENCE</scope>
</reference>
<feature type="region of interest" description="Disordered" evidence="4">
    <location>
        <begin position="89"/>
        <end position="114"/>
    </location>
</feature>
<dbReference type="AlphaFoldDB" id="A0A2S2NJS1"/>
<dbReference type="SMART" id="SM00360">
    <property type="entry name" value="RRM"/>
    <property type="match status" value="1"/>
</dbReference>
<dbReference type="PANTHER" id="PTHR48025:SF1">
    <property type="entry name" value="RRM DOMAIN-CONTAINING PROTEIN"/>
    <property type="match status" value="1"/>
</dbReference>
<dbReference type="EMBL" id="GGMR01004800">
    <property type="protein sequence ID" value="MBY17419.1"/>
    <property type="molecule type" value="Transcribed_RNA"/>
</dbReference>
<dbReference type="FunFam" id="3.30.70.330:FF:000383">
    <property type="entry name" value="Sex lethal, isoform D"/>
    <property type="match status" value="1"/>
</dbReference>
<dbReference type="GO" id="GO:0005634">
    <property type="term" value="C:nucleus"/>
    <property type="evidence" value="ECO:0007669"/>
    <property type="project" value="TreeGrafter"/>
</dbReference>
<dbReference type="Gene3D" id="3.30.70.330">
    <property type="match status" value="1"/>
</dbReference>
<keyword evidence="1" id="KW-0677">Repeat</keyword>
<evidence type="ECO:0000256" key="3">
    <source>
        <dbReference type="PROSITE-ProRule" id="PRU00176"/>
    </source>
</evidence>
<evidence type="ECO:0000256" key="2">
    <source>
        <dbReference type="ARBA" id="ARBA00022884"/>
    </source>
</evidence>